<feature type="transmembrane region" description="Helical" evidence="2">
    <location>
        <begin position="172"/>
        <end position="194"/>
    </location>
</feature>
<evidence type="ECO:0000313" key="5">
    <source>
        <dbReference type="Proteomes" id="UP000095409"/>
    </source>
</evidence>
<gene>
    <name evidence="4" type="ORF">DW021_04645</name>
    <name evidence="3" type="ORF">ERS852394_02026</name>
</gene>
<evidence type="ECO:0000313" key="6">
    <source>
        <dbReference type="Proteomes" id="UP000285897"/>
    </source>
</evidence>
<evidence type="ECO:0000313" key="3">
    <source>
        <dbReference type="EMBL" id="CUO36222.1"/>
    </source>
</evidence>
<keyword evidence="2" id="KW-0472">Membrane</keyword>
<protein>
    <submittedName>
        <fullName evidence="3">Uncharacterized protein</fullName>
    </submittedName>
</protein>
<feature type="transmembrane region" description="Helical" evidence="2">
    <location>
        <begin position="102"/>
        <end position="122"/>
    </location>
</feature>
<feature type="transmembrane region" description="Helical" evidence="2">
    <location>
        <begin position="69"/>
        <end position="90"/>
    </location>
</feature>
<proteinExistence type="predicted"/>
<keyword evidence="2" id="KW-1133">Transmembrane helix</keyword>
<feature type="transmembrane region" description="Helical" evidence="2">
    <location>
        <begin position="134"/>
        <end position="152"/>
    </location>
</feature>
<dbReference type="EMBL" id="CYZD01000009">
    <property type="protein sequence ID" value="CUO36222.1"/>
    <property type="molecule type" value="Genomic_DNA"/>
</dbReference>
<feature type="transmembrane region" description="Helical" evidence="2">
    <location>
        <begin position="206"/>
        <end position="225"/>
    </location>
</feature>
<keyword evidence="2" id="KW-0812">Transmembrane</keyword>
<feature type="transmembrane region" description="Helical" evidence="2">
    <location>
        <begin position="33"/>
        <end position="57"/>
    </location>
</feature>
<feature type="transmembrane region" description="Helical" evidence="2">
    <location>
        <begin position="237"/>
        <end position="258"/>
    </location>
</feature>
<accession>A0A174EEB9</accession>
<feature type="coiled-coil region" evidence="1">
    <location>
        <begin position="332"/>
        <end position="382"/>
    </location>
</feature>
<organism evidence="3 5">
    <name type="scientific">Blautia obeum</name>
    <dbReference type="NCBI Taxonomy" id="40520"/>
    <lineage>
        <taxon>Bacteria</taxon>
        <taxon>Bacillati</taxon>
        <taxon>Bacillota</taxon>
        <taxon>Clostridia</taxon>
        <taxon>Lachnospirales</taxon>
        <taxon>Lachnospiraceae</taxon>
        <taxon>Blautia</taxon>
    </lineage>
</organism>
<name>A0A174EEB9_9FIRM</name>
<evidence type="ECO:0000256" key="2">
    <source>
        <dbReference type="SAM" id="Phobius"/>
    </source>
</evidence>
<dbReference type="Proteomes" id="UP000285897">
    <property type="component" value="Unassembled WGS sequence"/>
</dbReference>
<reference evidence="3 5" key="1">
    <citation type="submission" date="2015-09" db="EMBL/GenBank/DDBJ databases">
        <authorList>
            <consortium name="Pathogen Informatics"/>
        </authorList>
    </citation>
    <scope>NUCLEOTIDE SEQUENCE [LARGE SCALE GENOMIC DNA]</scope>
    <source>
        <strain evidence="3 5">2789STDY5608837</strain>
    </source>
</reference>
<dbReference type="Proteomes" id="UP000095409">
    <property type="component" value="Unassembled WGS sequence"/>
</dbReference>
<evidence type="ECO:0000313" key="4">
    <source>
        <dbReference type="EMBL" id="RHL49637.1"/>
    </source>
</evidence>
<dbReference type="AlphaFoldDB" id="A0A174EEB9"/>
<dbReference type="EMBL" id="QROS01000002">
    <property type="protein sequence ID" value="RHL49637.1"/>
    <property type="molecule type" value="Genomic_DNA"/>
</dbReference>
<sequence length="548" mass="64577">MPYHKKRVLSYTIVILCFLTAYTCRLIHTNNSLIQALVDQSRTSIYLGMYCAWVIYLNKHVVYKRMRQCLTVIGCLMVFWFFLRTVKYHIFQDPLSTHICWYLYYFPMILIPTLGLNASFLLEEEHDKVKKRSIFLLFSAMLLIISVFTNDLHQQVFHFYLNPPYSDKNYSYGFLFFVIQGWIIFCLIAMDIILIHKSKISGKKRFWLPVIPGIILLAWNIANILRVPMISTIAGDLTAICCLCIAAIFQSCILCGLIPTNSRYFELFQSNGSLDAEITDNTFHRYYYSGNFPKLTEELRECVIANSSIQENGVLIKHIPVKGGHLFWTEDISVLLDQYQDIEEQQEELTERNQLLQMTYQKEAARKKLEEKNRLLNMIQDQTYKQYELLSSYMKKLEQTESREEYDMLLSKIVVVGTYLKRRKNLVLTRYSSQGDSLTMADLKQSLAESCENLKLCRIRAAYYVQDKEKQLQADDILNCYDFFEWLIEQLFDVINSVFFRVTQIDEKLQISVHVMSSTDIHNFLKERPELLIQQEEEQEWFIRCPLS</sequence>
<keyword evidence="1" id="KW-0175">Coiled coil</keyword>
<evidence type="ECO:0000256" key="1">
    <source>
        <dbReference type="SAM" id="Coils"/>
    </source>
</evidence>
<reference evidence="4 6" key="2">
    <citation type="submission" date="2018-08" db="EMBL/GenBank/DDBJ databases">
        <title>A genome reference for cultivated species of the human gut microbiota.</title>
        <authorList>
            <person name="Zou Y."/>
            <person name="Xue W."/>
            <person name="Luo G."/>
        </authorList>
    </citation>
    <scope>NUCLEOTIDE SEQUENCE [LARGE SCALE GENOMIC DNA]</scope>
    <source>
        <strain evidence="4 6">AF37-6AC</strain>
    </source>
</reference>